<reference evidence="1 2" key="1">
    <citation type="submission" date="2016-10" db="EMBL/GenBank/DDBJ databases">
        <title>Description of Gloeomargarita lithophora gen. nov., sp. nov., a thylakoid-bearing basal-branching cyanobacterium with intracellular carbonates, and proposal for Gloeomargaritales ord. nov.</title>
        <authorList>
            <person name="Moreira D."/>
            <person name="Tavera R."/>
            <person name="Benzerara K."/>
            <person name="Skouri-Panet F."/>
            <person name="Couradeau E."/>
            <person name="Gerard E."/>
            <person name="Loussert C."/>
            <person name="Novelo E."/>
            <person name="Zivanovic Y."/>
            <person name="Lopez-Garcia P."/>
        </authorList>
    </citation>
    <scope>NUCLEOTIDE SEQUENCE [LARGE SCALE GENOMIC DNA]</scope>
    <source>
        <strain evidence="1 2">D10</strain>
    </source>
</reference>
<name>A0A1J0AH51_9CYAN</name>
<sequence>MQFTILSHAGLLVQDQGVSLVSDPWLRGSCYWRSWWNFPEAPPELIANLQPDYIYLTHLHWDHFHGPSLRHFDRETQMLVPLVHTRRMVKDLQDLGFRNIMEIPHGGKIKLGNNLFLYSFQFGITVDSAIVITNGETTLFNANDCKLFGLPLQQIKKRFPQIDFVFRSFSSASAIPYCIEDYQQRFGEFRSAAQYIQEFTEFSLTVGAKYAIPFASNHCFLHRETQEFNPTAVSPTAVAQYCNQTSQVRGSSSQCVLMPPGSSWSDTQGFNLREFDYQQADAYIAHLQEKYHLTLEKQYTKEAQVKPDYRAFERYFTALFRALPPGLPKISRMTVLFHIYQQDNNYHHYWLLDFHHRKTVTLTEPIEATLTIKIPALVINDCCRKRMFSTWGPSKRLRIRLGQGASWVEVRVFLSLLDAWENEYLPLWNHLRPRYLGIWLRRWREFVEAGRLVWRWRGRSLPVEELYRSRPPAPDILVTK</sequence>
<dbReference type="SUPFAM" id="SSF56281">
    <property type="entry name" value="Metallo-hydrolase/oxidoreductase"/>
    <property type="match status" value="1"/>
</dbReference>
<dbReference type="Gene3D" id="3.60.15.10">
    <property type="entry name" value="Ribonuclease Z/Hydroxyacylglutathione hydrolase-like"/>
    <property type="match status" value="1"/>
</dbReference>
<dbReference type="EMBL" id="CP017675">
    <property type="protein sequence ID" value="APB35247.1"/>
    <property type="molecule type" value="Genomic_DNA"/>
</dbReference>
<dbReference type="InterPro" id="IPR036866">
    <property type="entry name" value="RibonucZ/Hydroxyglut_hydro"/>
</dbReference>
<keyword evidence="2" id="KW-1185">Reference proteome</keyword>
<proteinExistence type="predicted"/>
<protein>
    <submittedName>
        <fullName evidence="1">Zn-dependent hydrolase of the beta-lactamase fold</fullName>
    </submittedName>
</protein>
<keyword evidence="1" id="KW-0378">Hydrolase</keyword>
<dbReference type="RefSeq" id="WP_071455568.1">
    <property type="nucleotide sequence ID" value="NZ_CP017675.1"/>
</dbReference>
<dbReference type="OrthoDB" id="507726at2"/>
<evidence type="ECO:0000313" key="2">
    <source>
        <dbReference type="Proteomes" id="UP000180235"/>
    </source>
</evidence>
<dbReference type="STRING" id="1188229.GlitD10_2902"/>
<dbReference type="AlphaFoldDB" id="A0A1J0AH51"/>
<evidence type="ECO:0000313" key="1">
    <source>
        <dbReference type="EMBL" id="APB35247.1"/>
    </source>
</evidence>
<dbReference type="Proteomes" id="UP000180235">
    <property type="component" value="Chromosome"/>
</dbReference>
<organism evidence="1 2">
    <name type="scientific">Gloeomargarita lithophora Alchichica-D10</name>
    <dbReference type="NCBI Taxonomy" id="1188229"/>
    <lineage>
        <taxon>Bacteria</taxon>
        <taxon>Bacillati</taxon>
        <taxon>Cyanobacteriota</taxon>
        <taxon>Cyanophyceae</taxon>
        <taxon>Gloeomargaritales</taxon>
        <taxon>Gloeomargaritaceae</taxon>
        <taxon>Gloeomargarita</taxon>
    </lineage>
</organism>
<gene>
    <name evidence="1" type="ORF">GlitD10_2902</name>
</gene>
<dbReference type="KEGG" id="glt:GlitD10_2902"/>
<accession>A0A1J0AH51</accession>
<dbReference type="GO" id="GO:0016787">
    <property type="term" value="F:hydrolase activity"/>
    <property type="evidence" value="ECO:0007669"/>
    <property type="project" value="UniProtKB-KW"/>
</dbReference>